<comment type="similarity">
    <text evidence="1">Belongs to the ABC transporter superfamily.</text>
</comment>
<sequence length="197" mass="21819">MSESAITISNLTKKFDDITAVDNLSLEIGWGELFGILGPNGAGKSTVVNILSTLLDPTEGSATIDGHDVEYDPERVRDIIGVCPQQPAFYSYLTGEENIKLMGEMHLVPKDVLNERVKTMVEKIGMEDHIHRRAGKYSGGMIRRVSMLMALVSDPSIALLDEPTVAMDPKSRRAVWDYIRELKEQGKAVILTTHYNS</sequence>
<dbReference type="InterPro" id="IPR050763">
    <property type="entry name" value="ABC_transporter_ATP-binding"/>
</dbReference>
<name>X1BN59_9ZZZZ</name>
<evidence type="ECO:0000256" key="2">
    <source>
        <dbReference type="ARBA" id="ARBA00022448"/>
    </source>
</evidence>
<evidence type="ECO:0000256" key="3">
    <source>
        <dbReference type="ARBA" id="ARBA00022741"/>
    </source>
</evidence>
<dbReference type="InterPro" id="IPR017871">
    <property type="entry name" value="ABC_transporter-like_CS"/>
</dbReference>
<evidence type="ECO:0000259" key="5">
    <source>
        <dbReference type="PROSITE" id="PS50893"/>
    </source>
</evidence>
<dbReference type="PANTHER" id="PTHR42711:SF5">
    <property type="entry name" value="ABC TRANSPORTER ATP-BINDING PROTEIN NATA"/>
    <property type="match status" value="1"/>
</dbReference>
<dbReference type="PANTHER" id="PTHR42711">
    <property type="entry name" value="ABC TRANSPORTER ATP-BINDING PROTEIN"/>
    <property type="match status" value="1"/>
</dbReference>
<accession>X1BN59</accession>
<dbReference type="SUPFAM" id="SSF52540">
    <property type="entry name" value="P-loop containing nucleoside triphosphate hydrolases"/>
    <property type="match status" value="1"/>
</dbReference>
<organism evidence="6">
    <name type="scientific">marine sediment metagenome</name>
    <dbReference type="NCBI Taxonomy" id="412755"/>
    <lineage>
        <taxon>unclassified sequences</taxon>
        <taxon>metagenomes</taxon>
        <taxon>ecological metagenomes</taxon>
    </lineage>
</organism>
<evidence type="ECO:0000313" key="6">
    <source>
        <dbReference type="EMBL" id="GAG73546.1"/>
    </source>
</evidence>
<feature type="domain" description="ABC transporter" evidence="5">
    <location>
        <begin position="6"/>
        <end position="196"/>
    </location>
</feature>
<evidence type="ECO:0000256" key="4">
    <source>
        <dbReference type="ARBA" id="ARBA00022840"/>
    </source>
</evidence>
<dbReference type="PROSITE" id="PS50893">
    <property type="entry name" value="ABC_TRANSPORTER_2"/>
    <property type="match status" value="1"/>
</dbReference>
<dbReference type="GO" id="GO:0005524">
    <property type="term" value="F:ATP binding"/>
    <property type="evidence" value="ECO:0007669"/>
    <property type="project" value="UniProtKB-KW"/>
</dbReference>
<keyword evidence="2" id="KW-0813">Transport</keyword>
<comment type="caution">
    <text evidence="6">The sequence shown here is derived from an EMBL/GenBank/DDBJ whole genome shotgun (WGS) entry which is preliminary data.</text>
</comment>
<dbReference type="InterPro" id="IPR003439">
    <property type="entry name" value="ABC_transporter-like_ATP-bd"/>
</dbReference>
<dbReference type="GO" id="GO:0016887">
    <property type="term" value="F:ATP hydrolysis activity"/>
    <property type="evidence" value="ECO:0007669"/>
    <property type="project" value="InterPro"/>
</dbReference>
<dbReference type="Pfam" id="PF00005">
    <property type="entry name" value="ABC_tran"/>
    <property type="match status" value="1"/>
</dbReference>
<keyword evidence="4" id="KW-0067">ATP-binding</keyword>
<evidence type="ECO:0000256" key="1">
    <source>
        <dbReference type="ARBA" id="ARBA00005417"/>
    </source>
</evidence>
<dbReference type="EMBL" id="BART01000564">
    <property type="protein sequence ID" value="GAG73546.1"/>
    <property type="molecule type" value="Genomic_DNA"/>
</dbReference>
<dbReference type="Gene3D" id="3.40.50.300">
    <property type="entry name" value="P-loop containing nucleotide triphosphate hydrolases"/>
    <property type="match status" value="1"/>
</dbReference>
<proteinExistence type="inferred from homology"/>
<dbReference type="PROSITE" id="PS00211">
    <property type="entry name" value="ABC_TRANSPORTER_1"/>
    <property type="match status" value="1"/>
</dbReference>
<protein>
    <recommendedName>
        <fullName evidence="5">ABC transporter domain-containing protein</fullName>
    </recommendedName>
</protein>
<gene>
    <name evidence="6" type="ORF">S01H4_02558</name>
</gene>
<reference evidence="6" key="1">
    <citation type="journal article" date="2014" name="Front. Microbiol.">
        <title>High frequency of phylogenetically diverse reductive dehalogenase-homologous genes in deep subseafloor sedimentary metagenomes.</title>
        <authorList>
            <person name="Kawai M."/>
            <person name="Futagami T."/>
            <person name="Toyoda A."/>
            <person name="Takaki Y."/>
            <person name="Nishi S."/>
            <person name="Hori S."/>
            <person name="Arai W."/>
            <person name="Tsubouchi T."/>
            <person name="Morono Y."/>
            <person name="Uchiyama I."/>
            <person name="Ito T."/>
            <person name="Fujiyama A."/>
            <person name="Inagaki F."/>
            <person name="Takami H."/>
        </authorList>
    </citation>
    <scope>NUCLEOTIDE SEQUENCE</scope>
    <source>
        <strain evidence="6">Expedition CK06-06</strain>
    </source>
</reference>
<dbReference type="InterPro" id="IPR027417">
    <property type="entry name" value="P-loop_NTPase"/>
</dbReference>
<dbReference type="AlphaFoldDB" id="X1BN59"/>
<keyword evidence="3" id="KW-0547">Nucleotide-binding</keyword>